<keyword evidence="3" id="KW-1185">Reference proteome</keyword>
<protein>
    <submittedName>
        <fullName evidence="2">Uncharacterized protein</fullName>
    </submittedName>
</protein>
<dbReference type="Proteomes" id="UP000240996">
    <property type="component" value="Unassembled WGS sequence"/>
</dbReference>
<feature type="transmembrane region" description="Helical" evidence="1">
    <location>
        <begin position="6"/>
        <end position="25"/>
    </location>
</feature>
<evidence type="ECO:0000313" key="2">
    <source>
        <dbReference type="EMBL" id="PTM45604.1"/>
    </source>
</evidence>
<feature type="transmembrane region" description="Helical" evidence="1">
    <location>
        <begin position="69"/>
        <end position="89"/>
    </location>
</feature>
<reference evidence="2 3" key="1">
    <citation type="submission" date="2018-04" db="EMBL/GenBank/DDBJ databases">
        <title>Genomic Encyclopedia of Type Strains, Phase III (KMG-III): the genomes of soil and plant-associated and newly described type strains.</title>
        <authorList>
            <person name="Whitman W."/>
        </authorList>
    </citation>
    <scope>NUCLEOTIDE SEQUENCE [LARGE SCALE GENOMIC DNA]</scope>
    <source>
        <strain evidence="2 3">NW12</strain>
    </source>
</reference>
<keyword evidence="1" id="KW-0472">Membrane</keyword>
<sequence>MDARIVNTLVLILAVVGICAANMILGRHWSRLDHNPWSGDFRGETFWGPTPGWNPGALDIGKIRQRGRVLMIAAPIASLLFLVVVITSSSRF</sequence>
<name>A0A2T4YQ22_9SPHN</name>
<accession>A0A2T4YQ22</accession>
<keyword evidence="1" id="KW-0812">Transmembrane</keyword>
<evidence type="ECO:0000313" key="3">
    <source>
        <dbReference type="Proteomes" id="UP000240996"/>
    </source>
</evidence>
<comment type="caution">
    <text evidence="2">The sequence shown here is derived from an EMBL/GenBank/DDBJ whole genome shotgun (WGS) entry which is preliminary data.</text>
</comment>
<dbReference type="RefSeq" id="WP_084215159.1">
    <property type="nucleotide sequence ID" value="NZ_JAPZPU010000002.1"/>
</dbReference>
<dbReference type="EMBL" id="PZZN01000002">
    <property type="protein sequence ID" value="PTM45604.1"/>
    <property type="molecule type" value="Genomic_DNA"/>
</dbReference>
<dbReference type="AlphaFoldDB" id="A0A2T4YQ22"/>
<proteinExistence type="predicted"/>
<organism evidence="2 3">
    <name type="scientific">Sphingomonas aerolata</name>
    <dbReference type="NCBI Taxonomy" id="185951"/>
    <lineage>
        <taxon>Bacteria</taxon>
        <taxon>Pseudomonadati</taxon>
        <taxon>Pseudomonadota</taxon>
        <taxon>Alphaproteobacteria</taxon>
        <taxon>Sphingomonadales</taxon>
        <taxon>Sphingomonadaceae</taxon>
        <taxon>Sphingomonas</taxon>
    </lineage>
</organism>
<gene>
    <name evidence="2" type="ORF">C8J24_1830</name>
</gene>
<keyword evidence="1" id="KW-1133">Transmembrane helix</keyword>
<evidence type="ECO:0000256" key="1">
    <source>
        <dbReference type="SAM" id="Phobius"/>
    </source>
</evidence>